<sequence length="465" mass="50968">MPLEFKGFFGQNTQLCPFADRQGQLVVRVPRLSLQAEIMSGRPIASSADPACSDTASTSGKPPEKPGKKSGEKLLPDGDFPDPTLDRNLLREHLNIRDMCVLILTILAVFYSLYFTAPILLPFVFALVLNLLMIAPMRFLTQRLRLPRHLAGLLLIVMMFGIVGGIATTISVPAAGWITRAPQTLPALQSKLAVLSGPIDMIQHDYMRLSAMFSGHSGNTHTAHGVTEPISGETALSRLGSSVLAGTRELAGGFFSMLLMLFFLMTEGDTLLRRCVEIMPTYAKKRRLVEMATQIEQNVSLYLVTITMMNLGVGLVNMIQCWATGMPNPLLWGVLAFLLNYIPIIGPLTGVVVYFVVGLFSFPSLLYALLPPSIYLLIHVLEGETITPMLLARRFTLNPVFVMGSLLFWDWMWGISGAFLSVPMLAVFKIVCDHIEVLAPLGHVLGGPTRRTISSAIVAQLQSEP</sequence>
<comment type="similarity">
    <text evidence="2">Belongs to the autoinducer-2 exporter (AI-2E) (TC 2.A.86) family.</text>
</comment>
<evidence type="ECO:0000256" key="2">
    <source>
        <dbReference type="ARBA" id="ARBA00009773"/>
    </source>
</evidence>
<evidence type="ECO:0000256" key="4">
    <source>
        <dbReference type="ARBA" id="ARBA00022989"/>
    </source>
</evidence>
<feature type="compositionally biased region" description="Basic and acidic residues" evidence="6">
    <location>
        <begin position="62"/>
        <end position="76"/>
    </location>
</feature>
<feature type="transmembrane region" description="Helical" evidence="7">
    <location>
        <begin position="299"/>
        <end position="319"/>
    </location>
</feature>
<keyword evidence="3 7" id="KW-0812">Transmembrane</keyword>
<evidence type="ECO:0000313" key="8">
    <source>
        <dbReference type="EMBL" id="GLQ69674.1"/>
    </source>
</evidence>
<protein>
    <submittedName>
        <fullName evidence="8">AI-2E family transporter</fullName>
    </submittedName>
</protein>
<evidence type="ECO:0000256" key="5">
    <source>
        <dbReference type="ARBA" id="ARBA00023136"/>
    </source>
</evidence>
<evidence type="ECO:0000313" key="9">
    <source>
        <dbReference type="Proteomes" id="UP001156672"/>
    </source>
</evidence>
<comment type="subcellular location">
    <subcellularLocation>
        <location evidence="1">Membrane</location>
        <topology evidence="1">Multi-pass membrane protein</topology>
    </subcellularLocation>
</comment>
<feature type="transmembrane region" description="Helical" evidence="7">
    <location>
        <begin position="152"/>
        <end position="178"/>
    </location>
</feature>
<keyword evidence="5 7" id="KW-0472">Membrane</keyword>
<comment type="caution">
    <text evidence="8">The sequence shown here is derived from an EMBL/GenBank/DDBJ whole genome shotgun (WGS) entry which is preliminary data.</text>
</comment>
<organism evidence="8 9">
    <name type="scientific">Gluconobacter albidus</name>
    <dbReference type="NCBI Taxonomy" id="318683"/>
    <lineage>
        <taxon>Bacteria</taxon>
        <taxon>Pseudomonadati</taxon>
        <taxon>Pseudomonadota</taxon>
        <taxon>Alphaproteobacteria</taxon>
        <taxon>Acetobacterales</taxon>
        <taxon>Acetobacteraceae</taxon>
        <taxon>Gluconobacter</taxon>
    </lineage>
</organism>
<proteinExistence type="inferred from homology"/>
<feature type="transmembrane region" description="Helical" evidence="7">
    <location>
        <begin position="364"/>
        <end position="381"/>
    </location>
</feature>
<feature type="transmembrane region" description="Helical" evidence="7">
    <location>
        <begin position="401"/>
        <end position="420"/>
    </location>
</feature>
<keyword evidence="4 7" id="KW-1133">Transmembrane helix</keyword>
<gene>
    <name evidence="8" type="ORF">GCM10007866_21270</name>
</gene>
<reference evidence="9" key="1">
    <citation type="journal article" date="2019" name="Int. J. Syst. Evol. Microbiol.">
        <title>The Global Catalogue of Microorganisms (GCM) 10K type strain sequencing project: providing services to taxonomists for standard genome sequencing and annotation.</title>
        <authorList>
            <consortium name="The Broad Institute Genomics Platform"/>
            <consortium name="The Broad Institute Genome Sequencing Center for Infectious Disease"/>
            <person name="Wu L."/>
            <person name="Ma J."/>
        </authorList>
    </citation>
    <scope>NUCLEOTIDE SEQUENCE [LARGE SCALE GENOMIC DNA]</scope>
    <source>
        <strain evidence="9">NBRC 3250</strain>
    </source>
</reference>
<feature type="region of interest" description="Disordered" evidence="6">
    <location>
        <begin position="44"/>
        <end position="80"/>
    </location>
</feature>
<dbReference type="PANTHER" id="PTHR21716:SF16">
    <property type="entry name" value="BLL1467 PROTEIN"/>
    <property type="match status" value="1"/>
</dbReference>
<dbReference type="InterPro" id="IPR002549">
    <property type="entry name" value="AI-2E-like"/>
</dbReference>
<dbReference type="EMBL" id="BSNW01000044">
    <property type="protein sequence ID" value="GLQ69674.1"/>
    <property type="molecule type" value="Genomic_DNA"/>
</dbReference>
<feature type="transmembrane region" description="Helical" evidence="7">
    <location>
        <begin position="331"/>
        <end position="357"/>
    </location>
</feature>
<name>A0ABQ5X4G9_9PROT</name>
<dbReference type="PANTHER" id="PTHR21716">
    <property type="entry name" value="TRANSMEMBRANE PROTEIN"/>
    <property type="match status" value="1"/>
</dbReference>
<dbReference type="Pfam" id="PF01594">
    <property type="entry name" value="AI-2E_transport"/>
    <property type="match status" value="1"/>
</dbReference>
<dbReference type="Proteomes" id="UP001156672">
    <property type="component" value="Unassembled WGS sequence"/>
</dbReference>
<accession>A0ABQ5X4G9</accession>
<evidence type="ECO:0000256" key="6">
    <source>
        <dbReference type="SAM" id="MobiDB-lite"/>
    </source>
</evidence>
<evidence type="ECO:0000256" key="7">
    <source>
        <dbReference type="SAM" id="Phobius"/>
    </source>
</evidence>
<evidence type="ECO:0000256" key="3">
    <source>
        <dbReference type="ARBA" id="ARBA00022692"/>
    </source>
</evidence>
<keyword evidence="9" id="KW-1185">Reference proteome</keyword>
<evidence type="ECO:0000256" key="1">
    <source>
        <dbReference type="ARBA" id="ARBA00004141"/>
    </source>
</evidence>